<evidence type="ECO:0000313" key="1">
    <source>
        <dbReference type="EMBL" id="MBO0347798.1"/>
    </source>
</evidence>
<organism evidence="1 2">
    <name type="scientific">Phormidium pseudopriestleyi FRX01</name>
    <dbReference type="NCBI Taxonomy" id="1759528"/>
    <lineage>
        <taxon>Bacteria</taxon>
        <taxon>Bacillati</taxon>
        <taxon>Cyanobacteriota</taxon>
        <taxon>Cyanophyceae</taxon>
        <taxon>Oscillatoriophycideae</taxon>
        <taxon>Oscillatoriales</taxon>
        <taxon>Oscillatoriaceae</taxon>
        <taxon>Phormidium</taxon>
    </lineage>
</organism>
<dbReference type="EMBL" id="JAFLQW010000040">
    <property type="protein sequence ID" value="MBO0347798.1"/>
    <property type="molecule type" value="Genomic_DNA"/>
</dbReference>
<proteinExistence type="predicted"/>
<feature type="non-terminal residue" evidence="1">
    <location>
        <position position="1"/>
    </location>
</feature>
<keyword evidence="2" id="KW-1185">Reference proteome</keyword>
<protein>
    <submittedName>
        <fullName evidence="1">Uncharacterized protein</fullName>
    </submittedName>
</protein>
<gene>
    <name evidence="1" type="ORF">J0895_01470</name>
</gene>
<accession>A0ABS3FLU0</accession>
<evidence type="ECO:0000313" key="2">
    <source>
        <dbReference type="Proteomes" id="UP000664844"/>
    </source>
</evidence>
<reference evidence="1 2" key="1">
    <citation type="submission" date="2021-03" db="EMBL/GenBank/DDBJ databases">
        <title>Metabolic Capacity of the Antarctic Cyanobacterium Phormidium pseudopriestleyi that Sustains Oxygenic Photosynthesis in the Presence of Hydrogen Sulfide.</title>
        <authorList>
            <person name="Lumian J.E."/>
            <person name="Jungblut A.D."/>
            <person name="Dillon M.L."/>
            <person name="Hawes I."/>
            <person name="Doran P.T."/>
            <person name="Mackey T.J."/>
            <person name="Dick G.J."/>
            <person name="Grettenberger C.L."/>
            <person name="Sumner D.Y."/>
        </authorList>
    </citation>
    <scope>NUCLEOTIDE SEQUENCE [LARGE SCALE GENOMIC DNA]</scope>
    <source>
        <strain evidence="1 2">FRX01</strain>
    </source>
</reference>
<sequence>KLLSPGFKTPYPFATAYSLFSQTLEEEVNAPIEWSLEPYYDVPVKKWRTATRLLKEQFENLNEDGSYQELKGSQEMQLKNQLVYNKVTFSWLGFTLFVCQFVALKNPGIRQQFTAFHRALAEYCKIGIRASRSVRGFAWHKGERVPSTQYGGAYRKSG</sequence>
<comment type="caution">
    <text evidence="1">The sequence shown here is derived from an EMBL/GenBank/DDBJ whole genome shotgun (WGS) entry which is preliminary data.</text>
</comment>
<dbReference type="Proteomes" id="UP000664844">
    <property type="component" value="Unassembled WGS sequence"/>
</dbReference>
<name>A0ABS3FLU0_9CYAN</name>